<dbReference type="InterPro" id="IPR008183">
    <property type="entry name" value="Aldose_1/G6P_1-epimerase"/>
</dbReference>
<gene>
    <name evidence="9" type="primary">galM</name>
    <name evidence="9" type="ORF">K6Q96_23940</name>
</gene>
<keyword evidence="7 8" id="KW-0119">Carbohydrate metabolism</keyword>
<dbReference type="SUPFAM" id="SSF74650">
    <property type="entry name" value="Galactose mutarotase-like"/>
    <property type="match status" value="1"/>
</dbReference>
<evidence type="ECO:0000256" key="5">
    <source>
        <dbReference type="ARBA" id="ARBA00014165"/>
    </source>
</evidence>
<dbReference type="InterPro" id="IPR018052">
    <property type="entry name" value="Ald1_epimerase_CS"/>
</dbReference>
<dbReference type="InterPro" id="IPR014718">
    <property type="entry name" value="GH-type_carb-bd"/>
</dbReference>
<comment type="catalytic activity">
    <reaction evidence="1 8">
        <text>alpha-D-glucose = beta-D-glucose</text>
        <dbReference type="Rhea" id="RHEA:10264"/>
        <dbReference type="ChEBI" id="CHEBI:15903"/>
        <dbReference type="ChEBI" id="CHEBI:17925"/>
        <dbReference type="EC" id="5.1.3.3"/>
    </reaction>
</comment>
<dbReference type="Gene3D" id="2.70.98.10">
    <property type="match status" value="1"/>
</dbReference>
<protein>
    <recommendedName>
        <fullName evidence="5 8">Aldose 1-epimerase</fullName>
        <ecNumber evidence="4 8">5.1.3.3</ecNumber>
    </recommendedName>
</protein>
<dbReference type="EC" id="5.1.3.3" evidence="4 8"/>
<dbReference type="Pfam" id="PF01263">
    <property type="entry name" value="Aldose_epim"/>
    <property type="match status" value="1"/>
</dbReference>
<evidence type="ECO:0000256" key="6">
    <source>
        <dbReference type="ARBA" id="ARBA00023235"/>
    </source>
</evidence>
<keyword evidence="10" id="KW-1185">Reference proteome</keyword>
<dbReference type="EMBL" id="CP082276">
    <property type="protein sequence ID" value="USH05724.1"/>
    <property type="molecule type" value="Genomic_DNA"/>
</dbReference>
<accession>A0ABY4X361</accession>
<dbReference type="NCBIfam" id="NF008277">
    <property type="entry name" value="PRK11055.1"/>
    <property type="match status" value="1"/>
</dbReference>
<sequence>MSDTPALDGLPARIIHLENAVGMTASLMDIGATWLSCRVPVGNEKREVLLRAKDMPAHQAQSAYLGATIGRFANRIKAGRFEVDGQIFEVTTNNLGNTLHGGAEGFDRRRWDVIAESETSVAFRLISPDGDQGFPGNLSVTVTYTLSSDNSLSIDYEAQCDRTCPVSLTNHAYFNLDGESSGESIMKHTLWLAAARVLASDEAFIPIGQVQDVKDTGLDFTKPKTIERDFMKDEAQRMAAGYDQAFWFDEKDFDGERQVARLASSSADLAMSVATTMPAIQVYTGNFLEGTQGASGDYLNHAGIALETQFLPDGPNHPEWEKAGGILAEGEVYRHVTRYQFSCR</sequence>
<comment type="pathway">
    <text evidence="2 8">Carbohydrate metabolism; hexose metabolism.</text>
</comment>
<comment type="similarity">
    <text evidence="3 8">Belongs to the aldose epimerase family.</text>
</comment>
<dbReference type="InterPro" id="IPR015443">
    <property type="entry name" value="Aldose_1-epimerase"/>
</dbReference>
<dbReference type="PANTHER" id="PTHR10091:SF0">
    <property type="entry name" value="GALACTOSE MUTAROTASE"/>
    <property type="match status" value="1"/>
</dbReference>
<evidence type="ECO:0000313" key="9">
    <source>
        <dbReference type="EMBL" id="USH05724.1"/>
    </source>
</evidence>
<evidence type="ECO:0000256" key="4">
    <source>
        <dbReference type="ARBA" id="ARBA00013185"/>
    </source>
</evidence>
<dbReference type="InterPro" id="IPR011013">
    <property type="entry name" value="Gal_mutarotase_sf_dom"/>
</dbReference>
<organism evidence="9 10">
    <name type="scientific">Grimontia kaedaensis</name>
    <dbReference type="NCBI Taxonomy" id="2872157"/>
    <lineage>
        <taxon>Bacteria</taxon>
        <taxon>Pseudomonadati</taxon>
        <taxon>Pseudomonadota</taxon>
        <taxon>Gammaproteobacteria</taxon>
        <taxon>Vibrionales</taxon>
        <taxon>Vibrionaceae</taxon>
        <taxon>Grimontia</taxon>
    </lineage>
</organism>
<name>A0ABY4X361_9GAMM</name>
<dbReference type="NCBIfam" id="TIGR02636">
    <property type="entry name" value="galM_Leloir"/>
    <property type="match status" value="1"/>
</dbReference>
<evidence type="ECO:0000256" key="2">
    <source>
        <dbReference type="ARBA" id="ARBA00005028"/>
    </source>
</evidence>
<dbReference type="Proteomes" id="UP001056255">
    <property type="component" value="Chromosome II"/>
</dbReference>
<dbReference type="PIRSF" id="PIRSF005096">
    <property type="entry name" value="GALM"/>
    <property type="match status" value="1"/>
</dbReference>
<evidence type="ECO:0000313" key="10">
    <source>
        <dbReference type="Proteomes" id="UP001056255"/>
    </source>
</evidence>
<dbReference type="CDD" id="cd09019">
    <property type="entry name" value="galactose_mutarotase_like"/>
    <property type="match status" value="1"/>
</dbReference>
<reference evidence="9" key="1">
    <citation type="submission" date="2021-08" db="EMBL/GenBank/DDBJ databases">
        <authorList>
            <person name="Sakaguchi M."/>
            <person name="Kikuchi T."/>
            <person name="Urbanczyk H."/>
        </authorList>
    </citation>
    <scope>NUCLEOTIDE SEQUENCE</scope>
    <source>
        <strain evidence="9">020920N</strain>
    </source>
</reference>
<evidence type="ECO:0000256" key="8">
    <source>
        <dbReference type="PIRNR" id="PIRNR005096"/>
    </source>
</evidence>
<dbReference type="PROSITE" id="PS00545">
    <property type="entry name" value="ALDOSE_1_EPIMERASE"/>
    <property type="match status" value="1"/>
</dbReference>
<dbReference type="PANTHER" id="PTHR10091">
    <property type="entry name" value="ALDOSE-1-EPIMERASE"/>
    <property type="match status" value="1"/>
</dbReference>
<evidence type="ECO:0000256" key="7">
    <source>
        <dbReference type="ARBA" id="ARBA00023277"/>
    </source>
</evidence>
<proteinExistence type="inferred from homology"/>
<evidence type="ECO:0000256" key="1">
    <source>
        <dbReference type="ARBA" id="ARBA00001614"/>
    </source>
</evidence>
<evidence type="ECO:0000256" key="3">
    <source>
        <dbReference type="ARBA" id="ARBA00006206"/>
    </source>
</evidence>
<keyword evidence="6 8" id="KW-0413">Isomerase</keyword>
<dbReference type="InterPro" id="IPR047215">
    <property type="entry name" value="Galactose_mutarotase-like"/>
</dbReference>
<dbReference type="InterPro" id="IPR013458">
    <property type="entry name" value="Ald_epimerase_bac"/>
</dbReference>